<evidence type="ECO:0000313" key="12">
    <source>
        <dbReference type="EMBL" id="OGY29876.1"/>
    </source>
</evidence>
<dbReference type="Gene3D" id="2.170.220.10">
    <property type="match status" value="1"/>
</dbReference>
<keyword evidence="8 10" id="KW-0030">Aminoacyl-tRNA synthetase</keyword>
<dbReference type="EC" id="6.1.1.10" evidence="2"/>
<evidence type="ECO:0000256" key="2">
    <source>
        <dbReference type="ARBA" id="ARBA00012838"/>
    </source>
</evidence>
<dbReference type="Pfam" id="PF09334">
    <property type="entry name" value="tRNA-synt_1g"/>
    <property type="match status" value="2"/>
</dbReference>
<dbReference type="InterPro" id="IPR033911">
    <property type="entry name" value="MetRS_core"/>
</dbReference>
<feature type="domain" description="Methionyl/Leucyl tRNA synthetase" evidence="11">
    <location>
        <begin position="7"/>
        <end position="149"/>
    </location>
</feature>
<comment type="caution">
    <text evidence="12">The sequence shown here is derived from an EMBL/GenBank/DDBJ whole genome shotgun (WGS) entry which is preliminary data.</text>
</comment>
<dbReference type="PANTHER" id="PTHR43326:SF1">
    <property type="entry name" value="METHIONINE--TRNA LIGASE, MITOCHONDRIAL"/>
    <property type="match status" value="1"/>
</dbReference>
<dbReference type="InterPro" id="IPR015413">
    <property type="entry name" value="Methionyl/Leucyl_tRNA_Synth"/>
</dbReference>
<proteinExistence type="inferred from homology"/>
<dbReference type="CDD" id="cd00814">
    <property type="entry name" value="MetRS_core"/>
    <property type="match status" value="1"/>
</dbReference>
<evidence type="ECO:0000256" key="3">
    <source>
        <dbReference type="ARBA" id="ARBA00018753"/>
    </source>
</evidence>
<dbReference type="AlphaFoldDB" id="A0A1G1WQ62"/>
<dbReference type="Gene3D" id="3.40.50.620">
    <property type="entry name" value="HUPs"/>
    <property type="match status" value="1"/>
</dbReference>
<dbReference type="GO" id="GO:0005524">
    <property type="term" value="F:ATP binding"/>
    <property type="evidence" value="ECO:0007669"/>
    <property type="project" value="UniProtKB-KW"/>
</dbReference>
<sequence length="474" mass="54027">MEKSKFFVTTPVYYVNDIPHIGHTYTTVAADVVARFWKQLGYDARLLTGTDEHGAKIAAAAKNHNKEPKEYADEISAEFKKAWQLLDIDFSRFIRTTDEDHIKVSQDFLQKLYDTGAIDPKPRLYKGLYCIGCEKFLSQNELKDGLCPDHLKPPVEHSEENYYFKLSAYQDRLIELIKNEDGKGIEVQPAKRKHEMLSKLELGLEDISISRANLEWGIPLPFDESHTTYVWIEALINYYTYGSPNKVWPADLHLVGKDIVWFHAVIWPAMLLAIGEQPPKQVFGHGFFTISGQKMSKSLGNVIKPSELVARYGVEGTRYVLLSAFPFGEDGDFSWETFDQLYNSNLANGLGNLVSRVSKLLELNKVTISQDQENIKPSLGLSELYSTLSLDQVLRNISEKVSTLDQKLNEWHPWEIKDPNTSSNWNEIVQGIRQIACDLYPFLPETSTKIRDIFSGPDVKKPEQALFPRLEVSS</sequence>
<gene>
    <name evidence="12" type="ORF">A3J50_03925</name>
</gene>
<evidence type="ECO:0000256" key="7">
    <source>
        <dbReference type="ARBA" id="ARBA00022917"/>
    </source>
</evidence>
<evidence type="ECO:0000256" key="8">
    <source>
        <dbReference type="ARBA" id="ARBA00023146"/>
    </source>
</evidence>
<evidence type="ECO:0000256" key="9">
    <source>
        <dbReference type="ARBA" id="ARBA00030904"/>
    </source>
</evidence>
<keyword evidence="7 10" id="KW-0648">Protein biosynthesis</keyword>
<keyword evidence="6 10" id="KW-0067">ATP-binding</keyword>
<evidence type="ECO:0000313" key="13">
    <source>
        <dbReference type="Proteomes" id="UP000177821"/>
    </source>
</evidence>
<dbReference type="InterPro" id="IPR014729">
    <property type="entry name" value="Rossmann-like_a/b/a_fold"/>
</dbReference>
<dbReference type="PANTHER" id="PTHR43326">
    <property type="entry name" value="METHIONYL-TRNA SYNTHETASE"/>
    <property type="match status" value="1"/>
</dbReference>
<dbReference type="NCBIfam" id="TIGR00398">
    <property type="entry name" value="metG"/>
    <property type="match status" value="1"/>
</dbReference>
<evidence type="ECO:0000256" key="5">
    <source>
        <dbReference type="ARBA" id="ARBA00022741"/>
    </source>
</evidence>
<dbReference type="SUPFAM" id="SSF47323">
    <property type="entry name" value="Anticodon-binding domain of a subclass of class I aminoacyl-tRNA synthetases"/>
    <property type="match status" value="1"/>
</dbReference>
<evidence type="ECO:0000256" key="6">
    <source>
        <dbReference type="ARBA" id="ARBA00022840"/>
    </source>
</evidence>
<accession>A0A1G1WQ62</accession>
<dbReference type="InterPro" id="IPR009080">
    <property type="entry name" value="tRNAsynth_Ia_anticodon-bd"/>
</dbReference>
<evidence type="ECO:0000256" key="1">
    <source>
        <dbReference type="ARBA" id="ARBA00003314"/>
    </source>
</evidence>
<organism evidence="12 13">
    <name type="scientific">Candidatus Woykebacteria bacterium RIFCSPHIGHO2_02_FULL_43_16b</name>
    <dbReference type="NCBI Taxonomy" id="1802601"/>
    <lineage>
        <taxon>Bacteria</taxon>
        <taxon>Candidatus Woykeibacteriota</taxon>
    </lineage>
</organism>
<evidence type="ECO:0000259" key="11">
    <source>
        <dbReference type="Pfam" id="PF09334"/>
    </source>
</evidence>
<keyword evidence="5 10" id="KW-0547">Nucleotide-binding</keyword>
<protein>
    <recommendedName>
        <fullName evidence="3">Methionine--tRNA ligase</fullName>
        <ecNumber evidence="2">6.1.1.10</ecNumber>
    </recommendedName>
    <alternativeName>
        <fullName evidence="9">Methionyl-tRNA synthetase</fullName>
    </alternativeName>
</protein>
<dbReference type="GO" id="GO:0006431">
    <property type="term" value="P:methionyl-tRNA aminoacylation"/>
    <property type="evidence" value="ECO:0007669"/>
    <property type="project" value="InterPro"/>
</dbReference>
<dbReference type="GO" id="GO:0004825">
    <property type="term" value="F:methionine-tRNA ligase activity"/>
    <property type="evidence" value="ECO:0007669"/>
    <property type="project" value="UniProtKB-EC"/>
</dbReference>
<keyword evidence="4 10" id="KW-0436">Ligase</keyword>
<dbReference type="PRINTS" id="PR01041">
    <property type="entry name" value="TRNASYNTHMET"/>
</dbReference>
<evidence type="ECO:0000256" key="4">
    <source>
        <dbReference type="ARBA" id="ARBA00022598"/>
    </source>
</evidence>
<dbReference type="InterPro" id="IPR014758">
    <property type="entry name" value="Met-tRNA_synth"/>
</dbReference>
<dbReference type="EMBL" id="MHCX01000012">
    <property type="protein sequence ID" value="OGY29876.1"/>
    <property type="molecule type" value="Genomic_DNA"/>
</dbReference>
<dbReference type="Proteomes" id="UP000177821">
    <property type="component" value="Unassembled WGS sequence"/>
</dbReference>
<evidence type="ECO:0000256" key="10">
    <source>
        <dbReference type="RuleBase" id="RU363039"/>
    </source>
</evidence>
<dbReference type="Gene3D" id="1.10.730.10">
    <property type="entry name" value="Isoleucyl-tRNA Synthetase, Domain 1"/>
    <property type="match status" value="1"/>
</dbReference>
<dbReference type="InterPro" id="IPR023457">
    <property type="entry name" value="Met-tRNA_synth_2"/>
</dbReference>
<reference evidence="12 13" key="1">
    <citation type="journal article" date="2016" name="Nat. Commun.">
        <title>Thousands of microbial genomes shed light on interconnected biogeochemical processes in an aquifer system.</title>
        <authorList>
            <person name="Anantharaman K."/>
            <person name="Brown C.T."/>
            <person name="Hug L.A."/>
            <person name="Sharon I."/>
            <person name="Castelle C.J."/>
            <person name="Probst A.J."/>
            <person name="Thomas B.C."/>
            <person name="Singh A."/>
            <person name="Wilkins M.J."/>
            <person name="Karaoz U."/>
            <person name="Brodie E.L."/>
            <person name="Williams K.H."/>
            <person name="Hubbard S.S."/>
            <person name="Banfield J.F."/>
        </authorList>
    </citation>
    <scope>NUCLEOTIDE SEQUENCE [LARGE SCALE GENOMIC DNA]</scope>
</reference>
<dbReference type="SUPFAM" id="SSF52374">
    <property type="entry name" value="Nucleotidylyl transferase"/>
    <property type="match status" value="1"/>
</dbReference>
<feature type="domain" description="Methionyl/Leucyl tRNA synthetase" evidence="11">
    <location>
        <begin position="152"/>
        <end position="357"/>
    </location>
</feature>
<comment type="function">
    <text evidence="1">Is required not only for elongation of protein synthesis but also for the initiation of all mRNA translation through initiator tRNA(fMet) aminoacylation.</text>
</comment>
<comment type="similarity">
    <text evidence="10">Belongs to the class-I aminoacyl-tRNA synthetase family.</text>
</comment>
<name>A0A1G1WQ62_9BACT</name>